<dbReference type="CDD" id="cd07177">
    <property type="entry name" value="terB_like"/>
    <property type="match status" value="1"/>
</dbReference>
<gene>
    <name evidence="1" type="ORF">GS597_19035</name>
</gene>
<evidence type="ECO:0000313" key="1">
    <source>
        <dbReference type="EMBL" id="NCJ08565.1"/>
    </source>
</evidence>
<dbReference type="RefSeq" id="WP_161827037.1">
    <property type="nucleotide sequence ID" value="NZ_WVIC01000057.1"/>
</dbReference>
<dbReference type="InterPro" id="IPR029024">
    <property type="entry name" value="TerB-like"/>
</dbReference>
<dbReference type="Proteomes" id="UP000607397">
    <property type="component" value="Unassembled WGS sequence"/>
</dbReference>
<dbReference type="Gene3D" id="1.10.3680.10">
    <property type="entry name" value="TerB-like"/>
    <property type="match status" value="1"/>
</dbReference>
<organism evidence="1 2">
    <name type="scientific">Petrachloros mirabilis ULC683</name>
    <dbReference type="NCBI Taxonomy" id="2781853"/>
    <lineage>
        <taxon>Bacteria</taxon>
        <taxon>Bacillati</taxon>
        <taxon>Cyanobacteriota</taxon>
        <taxon>Cyanophyceae</taxon>
        <taxon>Synechococcales</taxon>
        <taxon>Petrachlorosaceae</taxon>
        <taxon>Petrachloros</taxon>
        <taxon>Petrachloros mirabilis</taxon>
    </lineage>
</organism>
<sequence length="147" mass="16367">MLSYQEAKAMAVDPSSVKQLIKILIGAAWLDGKVQPEEQAYLQRFAQTQGVAEDPELKPWLYGLRAVSTSECQTWVDEYLGESPTSERYQQLLEDLSGLIYSDGDVTSEEAKLLTQLQNHGTSGAASHQFGAVTEAIQKLYQRWIKG</sequence>
<accession>A0A8K2A072</accession>
<comment type="caution">
    <text evidence="1">The sequence shown here is derived from an EMBL/GenBank/DDBJ whole genome shotgun (WGS) entry which is preliminary data.</text>
</comment>
<proteinExistence type="predicted"/>
<dbReference type="SUPFAM" id="SSF158682">
    <property type="entry name" value="TerB-like"/>
    <property type="match status" value="1"/>
</dbReference>
<name>A0A8K2A072_9CYAN</name>
<dbReference type="EMBL" id="WVIC01000057">
    <property type="protein sequence ID" value="NCJ08565.1"/>
    <property type="molecule type" value="Genomic_DNA"/>
</dbReference>
<protein>
    <submittedName>
        <fullName evidence="1">TerB family tellurite resistance protein</fullName>
    </submittedName>
</protein>
<dbReference type="AlphaFoldDB" id="A0A8K2A072"/>
<evidence type="ECO:0000313" key="2">
    <source>
        <dbReference type="Proteomes" id="UP000607397"/>
    </source>
</evidence>
<keyword evidence="2" id="KW-1185">Reference proteome</keyword>
<reference evidence="1" key="1">
    <citation type="submission" date="2019-12" db="EMBL/GenBank/DDBJ databases">
        <title>High-Quality draft genome sequences of three cyanobacteria isolated from the limestone walls of the Old Cathedral of Coimbra.</title>
        <authorList>
            <person name="Tiago I."/>
            <person name="Soares F."/>
            <person name="Portugal A."/>
        </authorList>
    </citation>
    <scope>NUCLEOTIDE SEQUENCE [LARGE SCALE GENOMIC DNA]</scope>
    <source>
        <strain evidence="1">C</strain>
    </source>
</reference>